<evidence type="ECO:0000256" key="3">
    <source>
        <dbReference type="ARBA" id="ARBA00023163"/>
    </source>
</evidence>
<dbReference type="EMBL" id="JAANHS010000016">
    <property type="protein sequence ID" value="NHB78119.1"/>
    <property type="molecule type" value="Genomic_DNA"/>
</dbReference>
<dbReference type="InterPro" id="IPR036388">
    <property type="entry name" value="WH-like_DNA-bd_sf"/>
</dbReference>
<dbReference type="InterPro" id="IPR008920">
    <property type="entry name" value="TF_FadR/GntR_C"/>
</dbReference>
<dbReference type="Pfam" id="PF07729">
    <property type="entry name" value="FCD"/>
    <property type="match status" value="1"/>
</dbReference>
<evidence type="ECO:0000313" key="5">
    <source>
        <dbReference type="EMBL" id="NHB78119.1"/>
    </source>
</evidence>
<keyword evidence="2" id="KW-0238">DNA-binding</keyword>
<comment type="caution">
    <text evidence="5">The sequence shown here is derived from an EMBL/GenBank/DDBJ whole genome shotgun (WGS) entry which is preliminary data.</text>
</comment>
<dbReference type="CDD" id="cd07377">
    <property type="entry name" value="WHTH_GntR"/>
    <property type="match status" value="1"/>
</dbReference>
<evidence type="ECO:0000256" key="2">
    <source>
        <dbReference type="ARBA" id="ARBA00023125"/>
    </source>
</evidence>
<sequence length="243" mass="26957">MLPAPATGSQDQNGPARLEPLDRFQGSLGQRVYQSLKQAILTLEFRPGDSIRKPEICDRLGVSRSPVADAVARLAADGLVDVIPQAGTFVTRLSMTDIREGAFIREAIEVAAAERVAAQITEDQLRDLRRNLRLQEALVSEGDRRGFMALDAQMHEMMLSFTGFPRLAQVAQTAWLSVDRARQLILPVEGRLQATLEEHRAILAAFEARDPQAARQALQHHLRQLLTYLAPLERAHPELFAAP</sequence>
<dbReference type="SUPFAM" id="SSF48008">
    <property type="entry name" value="GntR ligand-binding domain-like"/>
    <property type="match status" value="1"/>
</dbReference>
<keyword evidence="6" id="KW-1185">Reference proteome</keyword>
<dbReference type="Gene3D" id="1.10.10.10">
    <property type="entry name" value="Winged helix-like DNA-binding domain superfamily/Winged helix DNA-binding domain"/>
    <property type="match status" value="1"/>
</dbReference>
<gene>
    <name evidence="5" type="ORF">G8O29_15465</name>
</gene>
<protein>
    <submittedName>
        <fullName evidence="5">GntR family transcriptional regulator</fullName>
    </submittedName>
</protein>
<reference evidence="5 6" key="1">
    <citation type="journal article" date="2022" name="Microorganisms">
        <title>Genome Sequence and Characterization of a Xanthorhodopsin-Containing, Aerobic Anoxygenic Phototrophic Rhodobacter Species, Isolated from Mesophilic Conditions at Yellowstone National Park.</title>
        <authorList>
            <person name="Kyndt J.A."/>
            <person name="Robertson S."/>
            <person name="Shoffstall I.B."/>
            <person name="Ramaley R.F."/>
            <person name="Meyer T.E."/>
        </authorList>
    </citation>
    <scope>NUCLEOTIDE SEQUENCE [LARGE SCALE GENOMIC DNA]</scope>
    <source>
        <strain evidence="5 6">M37P</strain>
    </source>
</reference>
<organism evidence="5 6">
    <name type="scientific">Rhodobacter calidifons</name>
    <dbReference type="NCBI Taxonomy" id="2715277"/>
    <lineage>
        <taxon>Bacteria</taxon>
        <taxon>Pseudomonadati</taxon>
        <taxon>Pseudomonadota</taxon>
        <taxon>Alphaproteobacteria</taxon>
        <taxon>Rhodobacterales</taxon>
        <taxon>Rhodobacter group</taxon>
        <taxon>Rhodobacter</taxon>
    </lineage>
</organism>
<dbReference type="InterPro" id="IPR036390">
    <property type="entry name" value="WH_DNA-bd_sf"/>
</dbReference>
<proteinExistence type="predicted"/>
<keyword evidence="3" id="KW-0804">Transcription</keyword>
<dbReference type="InterPro" id="IPR000524">
    <property type="entry name" value="Tscrpt_reg_HTH_GntR"/>
</dbReference>
<dbReference type="SUPFAM" id="SSF46785">
    <property type="entry name" value="Winged helix' DNA-binding domain"/>
    <property type="match status" value="1"/>
</dbReference>
<evidence type="ECO:0000256" key="1">
    <source>
        <dbReference type="ARBA" id="ARBA00023015"/>
    </source>
</evidence>
<dbReference type="PANTHER" id="PTHR43537">
    <property type="entry name" value="TRANSCRIPTIONAL REGULATOR, GNTR FAMILY"/>
    <property type="match status" value="1"/>
</dbReference>
<dbReference type="PROSITE" id="PS50949">
    <property type="entry name" value="HTH_GNTR"/>
    <property type="match status" value="1"/>
</dbReference>
<dbReference type="SMART" id="SM00895">
    <property type="entry name" value="FCD"/>
    <property type="match status" value="1"/>
</dbReference>
<dbReference type="Pfam" id="PF00392">
    <property type="entry name" value="GntR"/>
    <property type="match status" value="1"/>
</dbReference>
<dbReference type="InterPro" id="IPR011711">
    <property type="entry name" value="GntR_C"/>
</dbReference>
<accession>A0ABX0GB09</accession>
<feature type="domain" description="HTH gntR-type" evidence="4">
    <location>
        <begin position="26"/>
        <end position="93"/>
    </location>
</feature>
<dbReference type="Proteomes" id="UP001515660">
    <property type="component" value="Unassembled WGS sequence"/>
</dbReference>
<evidence type="ECO:0000259" key="4">
    <source>
        <dbReference type="PROSITE" id="PS50949"/>
    </source>
</evidence>
<dbReference type="PANTHER" id="PTHR43537:SF5">
    <property type="entry name" value="UXU OPERON TRANSCRIPTIONAL REGULATOR"/>
    <property type="match status" value="1"/>
</dbReference>
<keyword evidence="1" id="KW-0805">Transcription regulation</keyword>
<evidence type="ECO:0000313" key="6">
    <source>
        <dbReference type="Proteomes" id="UP001515660"/>
    </source>
</evidence>
<dbReference type="Gene3D" id="1.20.120.530">
    <property type="entry name" value="GntR ligand-binding domain-like"/>
    <property type="match status" value="1"/>
</dbReference>
<name>A0ABX0GB09_9RHOB</name>
<dbReference type="RefSeq" id="WP_166404131.1">
    <property type="nucleotide sequence ID" value="NZ_JAANHS010000016.1"/>
</dbReference>
<dbReference type="SMART" id="SM00345">
    <property type="entry name" value="HTH_GNTR"/>
    <property type="match status" value="1"/>
</dbReference>